<dbReference type="InterPro" id="IPR050808">
    <property type="entry name" value="Phage_Integrase"/>
</dbReference>
<reference evidence="5 6" key="1">
    <citation type="journal article" date="2023" name="PLoS ONE">
        <title>Complete genome assembly of Hawai'i environmental nontuberculous mycobacteria reveals unexpected co-isolation with methylobacteria.</title>
        <authorList>
            <person name="Hendrix J."/>
            <person name="Epperson L.E."/>
            <person name="Tong E.I."/>
            <person name="Chan Y.L."/>
            <person name="Hasan N.A."/>
            <person name="Dawrs S.N."/>
            <person name="Norton G.J."/>
            <person name="Virdi R."/>
            <person name="Crooks J.L."/>
            <person name="Chan E.D."/>
            <person name="Honda J.R."/>
            <person name="Strong M."/>
        </authorList>
    </citation>
    <scope>NUCLEOTIDE SEQUENCE [LARGE SCALE GENOMIC DNA]</scope>
    <source>
        <strain evidence="5 6">NJH_HI01</strain>
    </source>
</reference>
<comment type="caution">
    <text evidence="5">The sequence shown here is derived from an EMBL/GenBank/DDBJ whole genome shotgun (WGS) entry which is preliminary data.</text>
</comment>
<dbReference type="EMBL" id="JAQYXL010000001">
    <property type="protein sequence ID" value="MEN3230227.1"/>
    <property type="molecule type" value="Genomic_DNA"/>
</dbReference>
<organism evidence="5 6">
    <name type="scientific">Methylorubrum rhodesianum</name>
    <dbReference type="NCBI Taxonomy" id="29427"/>
    <lineage>
        <taxon>Bacteria</taxon>
        <taxon>Pseudomonadati</taxon>
        <taxon>Pseudomonadota</taxon>
        <taxon>Alphaproteobacteria</taxon>
        <taxon>Hyphomicrobiales</taxon>
        <taxon>Methylobacteriaceae</taxon>
        <taxon>Methylorubrum</taxon>
    </lineage>
</organism>
<dbReference type="RefSeq" id="WP_345971643.1">
    <property type="nucleotide sequence ID" value="NZ_JAQYXL010000001.1"/>
</dbReference>
<dbReference type="SUPFAM" id="SSF56349">
    <property type="entry name" value="DNA breaking-rejoining enzymes"/>
    <property type="match status" value="1"/>
</dbReference>
<evidence type="ECO:0000256" key="3">
    <source>
        <dbReference type="ARBA" id="ARBA00023172"/>
    </source>
</evidence>
<evidence type="ECO:0000256" key="1">
    <source>
        <dbReference type="ARBA" id="ARBA00008857"/>
    </source>
</evidence>
<proteinExistence type="inferred from homology"/>
<dbReference type="Proteomes" id="UP001404845">
    <property type="component" value="Unassembled WGS sequence"/>
</dbReference>
<dbReference type="PROSITE" id="PS51898">
    <property type="entry name" value="TYR_RECOMBINASE"/>
    <property type="match status" value="1"/>
</dbReference>
<evidence type="ECO:0000313" key="6">
    <source>
        <dbReference type="Proteomes" id="UP001404845"/>
    </source>
</evidence>
<gene>
    <name evidence="5" type="ORF">PUR21_21730</name>
</gene>
<dbReference type="CDD" id="cd00796">
    <property type="entry name" value="INT_Rci_Hp1_C"/>
    <property type="match status" value="1"/>
</dbReference>
<keyword evidence="6" id="KW-1185">Reference proteome</keyword>
<dbReference type="InterPro" id="IPR013762">
    <property type="entry name" value="Integrase-like_cat_sf"/>
</dbReference>
<dbReference type="PANTHER" id="PTHR30629:SF2">
    <property type="entry name" value="PROPHAGE INTEGRASE INTS-RELATED"/>
    <property type="match status" value="1"/>
</dbReference>
<protein>
    <submittedName>
        <fullName evidence="5">Site-specific integrase</fullName>
    </submittedName>
</protein>
<keyword evidence="3" id="KW-0233">DNA recombination</keyword>
<dbReference type="InterPro" id="IPR011010">
    <property type="entry name" value="DNA_brk_join_enz"/>
</dbReference>
<dbReference type="Gene3D" id="1.10.443.10">
    <property type="entry name" value="Intergrase catalytic core"/>
    <property type="match status" value="1"/>
</dbReference>
<evidence type="ECO:0000313" key="5">
    <source>
        <dbReference type="EMBL" id="MEN3230227.1"/>
    </source>
</evidence>
<evidence type="ECO:0000256" key="2">
    <source>
        <dbReference type="ARBA" id="ARBA00022908"/>
    </source>
</evidence>
<keyword evidence="2" id="KW-0229">DNA integration</keyword>
<name>A0ABU9ZFJ1_9HYPH</name>
<feature type="domain" description="Tyr recombinase" evidence="4">
    <location>
        <begin position="179"/>
        <end position="355"/>
    </location>
</feature>
<dbReference type="InterPro" id="IPR002104">
    <property type="entry name" value="Integrase_catalytic"/>
</dbReference>
<sequence>MARKSEISVYKPKGSDVFHCRISIDGERKSKSTGCANKRDAEAWAKRWKAHRLRKAEEKAENPGGQMGFLAAVDRFMAEKGDRLVAVKDLERAFDWLVDEIGEDTPLVDITSEMVTKLVAKRGMQYRWGRADAGVVSRLYAQRVVVDRLQSVCTRAKDLWKVKLPDEPKWSELYEEIKPRTRTVSYAEEEAILAVAGDLAPLVEFTLLTGLRRSDALIEWSQVDWDARRIKMVVKNDNPHEVRITKGIERVLESVRGHHDKFVFTSRHECRERAGQRVPVCYKSYGYFFRKVCRRAGVEGLTIHDLRRTAGERMYRATGDIAAASKFLGHANLDITRKFYVHVVLDDVEERQIAMENARHQAMEERRRRNGGR</sequence>
<evidence type="ECO:0000259" key="4">
    <source>
        <dbReference type="PROSITE" id="PS51898"/>
    </source>
</evidence>
<accession>A0ABU9ZFJ1</accession>
<dbReference type="PANTHER" id="PTHR30629">
    <property type="entry name" value="PROPHAGE INTEGRASE"/>
    <property type="match status" value="1"/>
</dbReference>
<dbReference type="Pfam" id="PF00589">
    <property type="entry name" value="Phage_integrase"/>
    <property type="match status" value="1"/>
</dbReference>
<comment type="similarity">
    <text evidence="1">Belongs to the 'phage' integrase family.</text>
</comment>